<comment type="subcellular location">
    <subcellularLocation>
        <location evidence="1">Host cell</location>
    </subcellularLocation>
    <subcellularLocation>
        <location evidence="2">Secreted</location>
    </subcellularLocation>
</comment>
<evidence type="ECO:0000313" key="6">
    <source>
        <dbReference type="EMBL" id="ORZ19060.1"/>
    </source>
</evidence>
<evidence type="ECO:0000256" key="1">
    <source>
        <dbReference type="ARBA" id="ARBA00004340"/>
    </source>
</evidence>
<evidence type="ECO:0000256" key="3">
    <source>
        <dbReference type="ARBA" id="ARBA00022525"/>
    </source>
</evidence>
<dbReference type="GeneID" id="33568331"/>
<dbReference type="InterPro" id="IPR027417">
    <property type="entry name" value="P-loop_NTPase"/>
</dbReference>
<feature type="domain" description="Crinkler effector protein N-terminal" evidence="5">
    <location>
        <begin position="5"/>
        <end position="104"/>
    </location>
</feature>
<dbReference type="InParanoid" id="A0A1Y2GRR4"/>
<evidence type="ECO:0000259" key="4">
    <source>
        <dbReference type="Pfam" id="PF13401"/>
    </source>
</evidence>
<dbReference type="SUPFAM" id="SSF52540">
    <property type="entry name" value="P-loop containing nucleoside triphosphate hydrolases"/>
    <property type="match status" value="1"/>
</dbReference>
<dbReference type="InterPro" id="IPR045379">
    <property type="entry name" value="Crinkler_N"/>
</dbReference>
<dbReference type="RefSeq" id="XP_021882228.1">
    <property type="nucleotide sequence ID" value="XM_022026488.1"/>
</dbReference>
<dbReference type="Pfam" id="PF20147">
    <property type="entry name" value="Crinkler"/>
    <property type="match status" value="1"/>
</dbReference>
<dbReference type="GO" id="GO:0043657">
    <property type="term" value="C:host cell"/>
    <property type="evidence" value="ECO:0007669"/>
    <property type="project" value="UniProtKB-SubCell"/>
</dbReference>
<sequence>MTQKIMLFCILDGDSSAFKVQLDADDSIAALKKAIKKEKENDFREIVADKLNLWHVSIVIGDDEDEKTITLSEHPNAKKLCATSKISEIFGTTPEKKTIHVVVQRPSADPSTSTSSVFDREIVMLIGARASGKTTRLYRLITQLADFGYRCLPLSFEGVAVGNNEPDFWKTFGNALRRNYKVDDITTKRDFLDAFGRTKFKDEKIVILVDEFDLLFNASDEIRNQCLQAFRAIRQNNHLYAIDSIVLCGTFSLQHLSTTGQHIAPFNVNILSGTRISLLIKRGSSLMTMRMMR</sequence>
<dbReference type="InterPro" id="IPR049945">
    <property type="entry name" value="AAA_22"/>
</dbReference>
<dbReference type="EMBL" id="MCFF01000014">
    <property type="protein sequence ID" value="ORZ19060.1"/>
    <property type="molecule type" value="Genomic_DNA"/>
</dbReference>
<organism evidence="6 7">
    <name type="scientific">Lobosporangium transversale</name>
    <dbReference type="NCBI Taxonomy" id="64571"/>
    <lineage>
        <taxon>Eukaryota</taxon>
        <taxon>Fungi</taxon>
        <taxon>Fungi incertae sedis</taxon>
        <taxon>Mucoromycota</taxon>
        <taxon>Mortierellomycotina</taxon>
        <taxon>Mortierellomycetes</taxon>
        <taxon>Mortierellales</taxon>
        <taxon>Mortierellaceae</taxon>
        <taxon>Lobosporangium</taxon>
    </lineage>
</organism>
<reference evidence="6 7" key="1">
    <citation type="submission" date="2016-07" db="EMBL/GenBank/DDBJ databases">
        <title>Pervasive Adenine N6-methylation of Active Genes in Fungi.</title>
        <authorList>
            <consortium name="DOE Joint Genome Institute"/>
            <person name="Mondo S.J."/>
            <person name="Dannebaum R.O."/>
            <person name="Kuo R.C."/>
            <person name="Labutti K."/>
            <person name="Haridas S."/>
            <person name="Kuo A."/>
            <person name="Salamov A."/>
            <person name="Ahrendt S.R."/>
            <person name="Lipzen A."/>
            <person name="Sullivan W."/>
            <person name="Andreopoulos W.B."/>
            <person name="Clum A."/>
            <person name="Lindquist E."/>
            <person name="Daum C."/>
            <person name="Ramamoorthy G.K."/>
            <person name="Gryganskyi A."/>
            <person name="Culley D."/>
            <person name="Magnuson J.K."/>
            <person name="James T.Y."/>
            <person name="O'Malley M.A."/>
            <person name="Stajich J.E."/>
            <person name="Spatafora J.W."/>
            <person name="Visel A."/>
            <person name="Grigoriev I.V."/>
        </authorList>
    </citation>
    <scope>NUCLEOTIDE SEQUENCE [LARGE SCALE GENOMIC DNA]</scope>
    <source>
        <strain evidence="6 7">NRRL 3116</strain>
    </source>
</reference>
<comment type="caution">
    <text evidence="6">The sequence shown here is derived from an EMBL/GenBank/DDBJ whole genome shotgun (WGS) entry which is preliminary data.</text>
</comment>
<evidence type="ECO:0000256" key="2">
    <source>
        <dbReference type="ARBA" id="ARBA00004613"/>
    </source>
</evidence>
<dbReference type="OrthoDB" id="5596319at2759"/>
<dbReference type="GO" id="GO:0016887">
    <property type="term" value="F:ATP hydrolysis activity"/>
    <property type="evidence" value="ECO:0007669"/>
    <property type="project" value="InterPro"/>
</dbReference>
<feature type="domain" description="ORC1/DEAH AAA+ ATPase" evidence="4">
    <location>
        <begin position="119"/>
        <end position="254"/>
    </location>
</feature>
<dbReference type="GO" id="GO:0005576">
    <property type="term" value="C:extracellular region"/>
    <property type="evidence" value="ECO:0007669"/>
    <property type="project" value="UniProtKB-SubCell"/>
</dbReference>
<dbReference type="AlphaFoldDB" id="A0A1Y2GRR4"/>
<evidence type="ECO:0000259" key="5">
    <source>
        <dbReference type="Pfam" id="PF20147"/>
    </source>
</evidence>
<keyword evidence="7" id="KW-1185">Reference proteome</keyword>
<evidence type="ECO:0000313" key="7">
    <source>
        <dbReference type="Proteomes" id="UP000193648"/>
    </source>
</evidence>
<evidence type="ECO:0008006" key="8">
    <source>
        <dbReference type="Google" id="ProtNLM"/>
    </source>
</evidence>
<name>A0A1Y2GRR4_9FUNG</name>
<gene>
    <name evidence="6" type="ORF">BCR41DRAFT_369833</name>
</gene>
<dbReference type="Gene3D" id="3.40.50.300">
    <property type="entry name" value="P-loop containing nucleotide triphosphate hydrolases"/>
    <property type="match status" value="1"/>
</dbReference>
<dbReference type="Proteomes" id="UP000193648">
    <property type="component" value="Unassembled WGS sequence"/>
</dbReference>
<protein>
    <recommendedName>
        <fullName evidence="8">P-loop containing nucleoside triphosphate hydrolase protein</fullName>
    </recommendedName>
</protein>
<accession>A0A1Y2GRR4</accession>
<dbReference type="Pfam" id="PF13401">
    <property type="entry name" value="AAA_22"/>
    <property type="match status" value="1"/>
</dbReference>
<proteinExistence type="predicted"/>
<keyword evidence="3" id="KW-0964">Secreted</keyword>